<evidence type="ECO:0000313" key="1">
    <source>
        <dbReference type="EMBL" id="MFD1532322.1"/>
    </source>
</evidence>
<proteinExistence type="predicted"/>
<comment type="caution">
    <text evidence="1">The sequence shown here is derived from an EMBL/GenBank/DDBJ whole genome shotgun (WGS) entry which is preliminary data.</text>
</comment>
<sequence>MQYDEFIASVAEKAGLPRDEAEALTHATLRVLSERISGGEAEDLREQLPKPLRADLIPPQEEARGFGAEEFARRVAQRTGIDEADAGAAVMAVLATLRNAVSPGEFQDVLSQLGREFAELLESTS</sequence>
<dbReference type="RefSeq" id="WP_343986807.1">
    <property type="nucleotide sequence ID" value="NZ_BAAAJG010000027.1"/>
</dbReference>
<name>A0ABW4FPE1_9PSEU</name>
<dbReference type="Pfam" id="PF10025">
    <property type="entry name" value="DUF2267"/>
    <property type="match status" value="1"/>
</dbReference>
<dbReference type="Gene3D" id="1.10.490.110">
    <property type="entry name" value="Uncharacterized conserved protein DUF2267"/>
    <property type="match status" value="1"/>
</dbReference>
<dbReference type="InterPro" id="IPR038282">
    <property type="entry name" value="DUF2267_sf"/>
</dbReference>
<dbReference type="Proteomes" id="UP001597145">
    <property type="component" value="Unassembled WGS sequence"/>
</dbReference>
<evidence type="ECO:0000313" key="2">
    <source>
        <dbReference type="Proteomes" id="UP001597145"/>
    </source>
</evidence>
<organism evidence="1 2">
    <name type="scientific">Pseudonocardia aurantiaca</name>
    <dbReference type="NCBI Taxonomy" id="75290"/>
    <lineage>
        <taxon>Bacteria</taxon>
        <taxon>Bacillati</taxon>
        <taxon>Actinomycetota</taxon>
        <taxon>Actinomycetes</taxon>
        <taxon>Pseudonocardiales</taxon>
        <taxon>Pseudonocardiaceae</taxon>
        <taxon>Pseudonocardia</taxon>
    </lineage>
</organism>
<accession>A0ABW4FPE1</accession>
<protein>
    <submittedName>
        <fullName evidence="1">DUF2267 domain-containing protein</fullName>
    </submittedName>
</protein>
<dbReference type="EMBL" id="JBHUCP010000018">
    <property type="protein sequence ID" value="MFD1532322.1"/>
    <property type="molecule type" value="Genomic_DNA"/>
</dbReference>
<keyword evidence="2" id="KW-1185">Reference proteome</keyword>
<gene>
    <name evidence="1" type="ORF">ACFSCY_23110</name>
</gene>
<dbReference type="InterPro" id="IPR018727">
    <property type="entry name" value="DUF2267"/>
</dbReference>
<reference evidence="2" key="1">
    <citation type="journal article" date="2019" name="Int. J. Syst. Evol. Microbiol.">
        <title>The Global Catalogue of Microorganisms (GCM) 10K type strain sequencing project: providing services to taxonomists for standard genome sequencing and annotation.</title>
        <authorList>
            <consortium name="The Broad Institute Genomics Platform"/>
            <consortium name="The Broad Institute Genome Sequencing Center for Infectious Disease"/>
            <person name="Wu L."/>
            <person name="Ma J."/>
        </authorList>
    </citation>
    <scope>NUCLEOTIDE SEQUENCE [LARGE SCALE GENOMIC DNA]</scope>
    <source>
        <strain evidence="2">JCM 12165</strain>
    </source>
</reference>